<evidence type="ECO:0000259" key="1">
    <source>
        <dbReference type="Pfam" id="PF01266"/>
    </source>
</evidence>
<reference evidence="2" key="1">
    <citation type="journal article" date="2008" name="ISME J.">
        <title>Genomic patterns of recombination, clonal divergence and environment in marine microbial populations.</title>
        <authorList>
            <person name="Konstantinidis K.T."/>
            <person name="Delong E.F."/>
        </authorList>
    </citation>
    <scope>NUCLEOTIDE SEQUENCE</scope>
</reference>
<proteinExistence type="predicted"/>
<accession>B3TB71</accession>
<feature type="domain" description="FAD dependent oxidoreductase" evidence="1">
    <location>
        <begin position="33"/>
        <end position="396"/>
    </location>
</feature>
<sequence length="475" mass="50649">MGVPVHLRSHWLTEALGAERIEPEPLVGEARADVCILGGGYTGMWTALRLKALEPALEVVILEKDICGGGASGRNAGFLLSWASKFLALQKLCGPQEGLRLLRASQEAVEEIVAFCARPGVDAGLRRDGWIWAATSEAQFGAWDETVEALAKLGAEAFTPMSRDDIAARMTSRAYLAGVHEAKAATLQPAKLALGLRRAVLEAGVRVHEYSPAIRIARGRPVRIHAPCGTVVAGGLVFALNAWAAEYRMFRSNLVVVASDHHLTEPAPELLEELGLRHGTSISDSRLLAQSMRTTPDGRVDFSKGGSHSTFAGRVSGRFDGGSHRRESVHATFRANFPALAGLKLAADWRGPVTRTATGLPYFGRLPRHPNIVYGHGYSGNGVGPSHVGGRILASLALGREDEWSTCPLARGPLGGFPPEPFRYVGAKVVRAAVARKERAEDAGREPGTIDAAFASLAPAGLVPRKGSRPKPSKC</sequence>
<evidence type="ECO:0000313" key="2">
    <source>
        <dbReference type="EMBL" id="ABZ09830.1"/>
    </source>
</evidence>
<dbReference type="Pfam" id="PF01266">
    <property type="entry name" value="DAO"/>
    <property type="match status" value="1"/>
</dbReference>
<name>B3TB71_9ZZZZ</name>
<dbReference type="InterPro" id="IPR006076">
    <property type="entry name" value="FAD-dep_OxRdtase"/>
</dbReference>
<dbReference type="Gene3D" id="3.50.50.60">
    <property type="entry name" value="FAD/NAD(P)-binding domain"/>
    <property type="match status" value="1"/>
</dbReference>
<protein>
    <submittedName>
        <fullName evidence="2">Putative FAD dependent oxidoreductase</fullName>
    </submittedName>
</protein>
<gene>
    <name evidence="2" type="ORF">ALOHA_HF4000APKG8L7ctg1g5</name>
</gene>
<dbReference type="SUPFAM" id="SSF51905">
    <property type="entry name" value="FAD/NAD(P)-binding domain"/>
    <property type="match status" value="1"/>
</dbReference>
<dbReference type="AlphaFoldDB" id="B3TB71"/>
<organism evidence="2">
    <name type="scientific">uncultured marine microorganism HF4000_APKG8L7</name>
    <dbReference type="NCBI Taxonomy" id="455556"/>
    <lineage>
        <taxon>unclassified sequences</taxon>
        <taxon>environmental samples</taxon>
    </lineage>
</organism>
<dbReference type="PANTHER" id="PTHR13847">
    <property type="entry name" value="SARCOSINE DEHYDROGENASE-RELATED"/>
    <property type="match status" value="1"/>
</dbReference>
<dbReference type="PANTHER" id="PTHR13847:SF285">
    <property type="entry name" value="FAD DEPENDENT OXIDOREDUCTASE DOMAIN-CONTAINING PROTEIN"/>
    <property type="match status" value="1"/>
</dbReference>
<dbReference type="InterPro" id="IPR036188">
    <property type="entry name" value="FAD/NAD-bd_sf"/>
</dbReference>
<dbReference type="EMBL" id="EU016659">
    <property type="protein sequence ID" value="ABZ09830.1"/>
    <property type="molecule type" value="Genomic_DNA"/>
</dbReference>
<dbReference type="Gene3D" id="3.30.9.10">
    <property type="entry name" value="D-Amino Acid Oxidase, subunit A, domain 2"/>
    <property type="match status" value="1"/>
</dbReference>